<sequence length="146" mass="16110">MKKTLVLLAALAANATTAFAQAPASAGPASTAPASTRPQPNPEQQAERRALYLAKELGLSADQQAKLQPILLAQRQEMLTFRDKAGTAGSRQGMAQQLKASQTKYEEQIRAVLTPEQFTKFDQMKDDRREQMREQRQGGRGRRGNQ</sequence>
<keyword evidence="4" id="KW-1185">Reference proteome</keyword>
<dbReference type="AlphaFoldDB" id="A0A1I5V0B2"/>
<dbReference type="Gene3D" id="1.20.120.1490">
    <property type="match status" value="1"/>
</dbReference>
<keyword evidence="2" id="KW-0732">Signal</keyword>
<organism evidence="3 4">
    <name type="scientific">Hymenobacter arizonensis</name>
    <name type="common">Siccationidurans arizonensis</name>
    <dbReference type="NCBI Taxonomy" id="1227077"/>
    <lineage>
        <taxon>Bacteria</taxon>
        <taxon>Pseudomonadati</taxon>
        <taxon>Bacteroidota</taxon>
        <taxon>Cytophagia</taxon>
        <taxon>Cytophagales</taxon>
        <taxon>Hymenobacteraceae</taxon>
        <taxon>Hymenobacter</taxon>
    </lineage>
</organism>
<feature type="compositionally biased region" description="Basic and acidic residues" evidence="1">
    <location>
        <begin position="122"/>
        <end position="137"/>
    </location>
</feature>
<evidence type="ECO:0000256" key="1">
    <source>
        <dbReference type="SAM" id="MobiDB-lite"/>
    </source>
</evidence>
<proteinExistence type="predicted"/>
<feature type="compositionally biased region" description="Low complexity" evidence="1">
    <location>
        <begin position="20"/>
        <end position="35"/>
    </location>
</feature>
<accession>A0A1I5V0B2</accession>
<evidence type="ECO:0000313" key="3">
    <source>
        <dbReference type="EMBL" id="SFQ00953.1"/>
    </source>
</evidence>
<dbReference type="STRING" id="1227077.SAMN04515668_1144"/>
<dbReference type="OrthoDB" id="884879at2"/>
<evidence type="ECO:0008006" key="5">
    <source>
        <dbReference type="Google" id="ProtNLM"/>
    </source>
</evidence>
<dbReference type="EMBL" id="FOXS01000001">
    <property type="protein sequence ID" value="SFQ00953.1"/>
    <property type="molecule type" value="Genomic_DNA"/>
</dbReference>
<gene>
    <name evidence="3" type="ORF">SAMN04515668_1144</name>
</gene>
<evidence type="ECO:0000256" key="2">
    <source>
        <dbReference type="SAM" id="SignalP"/>
    </source>
</evidence>
<evidence type="ECO:0000313" key="4">
    <source>
        <dbReference type="Proteomes" id="UP000199029"/>
    </source>
</evidence>
<dbReference type="RefSeq" id="WP_092669832.1">
    <property type="nucleotide sequence ID" value="NZ_FOXS01000001.1"/>
</dbReference>
<protein>
    <recommendedName>
        <fullName evidence="5">LTXXQ motif family protein</fullName>
    </recommendedName>
</protein>
<reference evidence="4" key="1">
    <citation type="submission" date="2016-10" db="EMBL/GenBank/DDBJ databases">
        <authorList>
            <person name="Varghese N."/>
            <person name="Submissions S."/>
        </authorList>
    </citation>
    <scope>NUCLEOTIDE SEQUENCE [LARGE SCALE GENOMIC DNA]</scope>
    <source>
        <strain evidence="4">OR362-8,ATCC BAA-1266,JCM 13504</strain>
    </source>
</reference>
<name>A0A1I5V0B2_HYMAR</name>
<feature type="region of interest" description="Disordered" evidence="1">
    <location>
        <begin position="20"/>
        <end position="46"/>
    </location>
</feature>
<dbReference type="Proteomes" id="UP000199029">
    <property type="component" value="Unassembled WGS sequence"/>
</dbReference>
<feature type="signal peptide" evidence="2">
    <location>
        <begin position="1"/>
        <end position="20"/>
    </location>
</feature>
<feature type="chain" id="PRO_5011459401" description="LTXXQ motif family protein" evidence="2">
    <location>
        <begin position="21"/>
        <end position="146"/>
    </location>
</feature>
<feature type="region of interest" description="Disordered" evidence="1">
    <location>
        <begin position="120"/>
        <end position="146"/>
    </location>
</feature>